<comment type="caution">
    <text evidence="2">The sequence shown here is derived from an EMBL/GenBank/DDBJ whole genome shotgun (WGS) entry which is preliminary data.</text>
</comment>
<dbReference type="Proteomes" id="UP000278907">
    <property type="component" value="Unassembled WGS sequence"/>
</dbReference>
<dbReference type="RefSeq" id="WP_120536729.1">
    <property type="nucleotide sequence ID" value="NZ_RAWI01000526.1"/>
</dbReference>
<feature type="signal peptide" evidence="1">
    <location>
        <begin position="1"/>
        <end position="20"/>
    </location>
</feature>
<organism evidence="2 3">
    <name type="scientific">Corallococcus praedator</name>
    <dbReference type="NCBI Taxonomy" id="2316724"/>
    <lineage>
        <taxon>Bacteria</taxon>
        <taxon>Pseudomonadati</taxon>
        <taxon>Myxococcota</taxon>
        <taxon>Myxococcia</taxon>
        <taxon>Myxococcales</taxon>
        <taxon>Cystobacterineae</taxon>
        <taxon>Myxococcaceae</taxon>
        <taxon>Corallococcus</taxon>
    </lineage>
</organism>
<feature type="chain" id="PRO_5046838648" description="Lipoprotein" evidence="1">
    <location>
        <begin position="21"/>
        <end position="120"/>
    </location>
</feature>
<evidence type="ECO:0000256" key="1">
    <source>
        <dbReference type="SAM" id="SignalP"/>
    </source>
</evidence>
<gene>
    <name evidence="2" type="ORF">D7Y13_37920</name>
</gene>
<sequence>MKKFLFGLAAMASLSLTACGGSLCDDSQDVADDLFDKAEACGVTTTKPPEPTDAQKEACEESLDACSDSDKDKVGEWFSCLKDAEGCDDKTLAEQEAYNDRLEACTSKLAGVSSACLFAE</sequence>
<protein>
    <recommendedName>
        <fullName evidence="4">Lipoprotein</fullName>
    </recommendedName>
</protein>
<keyword evidence="1" id="KW-0732">Signal</keyword>
<evidence type="ECO:0000313" key="2">
    <source>
        <dbReference type="EMBL" id="RKH92151.1"/>
    </source>
</evidence>
<name>A0ABX9Q5F1_9BACT</name>
<dbReference type="EMBL" id="RAWI01000526">
    <property type="protein sequence ID" value="RKH92151.1"/>
    <property type="molecule type" value="Genomic_DNA"/>
</dbReference>
<keyword evidence="3" id="KW-1185">Reference proteome</keyword>
<reference evidence="2 3" key="1">
    <citation type="submission" date="2018-09" db="EMBL/GenBank/DDBJ databases">
        <authorList>
            <person name="Livingstone P.G."/>
            <person name="Whitworth D.E."/>
        </authorList>
    </citation>
    <scope>NUCLEOTIDE SEQUENCE [LARGE SCALE GENOMIC DNA]</scope>
    <source>
        <strain evidence="2 3">CA031B</strain>
    </source>
</reference>
<proteinExistence type="predicted"/>
<evidence type="ECO:0000313" key="3">
    <source>
        <dbReference type="Proteomes" id="UP000278907"/>
    </source>
</evidence>
<evidence type="ECO:0008006" key="4">
    <source>
        <dbReference type="Google" id="ProtNLM"/>
    </source>
</evidence>
<accession>A0ABX9Q5F1</accession>
<dbReference type="PROSITE" id="PS51257">
    <property type="entry name" value="PROKAR_LIPOPROTEIN"/>
    <property type="match status" value="1"/>
</dbReference>